<evidence type="ECO:0000313" key="1">
    <source>
        <dbReference type="EMBL" id="VDO79030.1"/>
    </source>
</evidence>
<organism evidence="3">
    <name type="scientific">Soboliphyme baturini</name>
    <dbReference type="NCBI Taxonomy" id="241478"/>
    <lineage>
        <taxon>Eukaryota</taxon>
        <taxon>Metazoa</taxon>
        <taxon>Ecdysozoa</taxon>
        <taxon>Nematoda</taxon>
        <taxon>Enoplea</taxon>
        <taxon>Dorylaimia</taxon>
        <taxon>Dioctophymatida</taxon>
        <taxon>Dioctophymatoidea</taxon>
        <taxon>Soboliphymatidae</taxon>
        <taxon>Soboliphyme</taxon>
    </lineage>
</organism>
<evidence type="ECO:0000313" key="3">
    <source>
        <dbReference type="WBParaSite" id="SBAD_0000006001-mRNA-1"/>
    </source>
</evidence>
<reference evidence="3" key="1">
    <citation type="submission" date="2016-06" db="UniProtKB">
        <authorList>
            <consortium name="WormBaseParasite"/>
        </authorList>
    </citation>
    <scope>IDENTIFICATION</scope>
</reference>
<name>A0A183I8V9_9BILA</name>
<dbReference type="WBParaSite" id="SBAD_0000006001-mRNA-1">
    <property type="protein sequence ID" value="SBAD_0000006001-mRNA-1"/>
    <property type="gene ID" value="SBAD_0000006001"/>
</dbReference>
<gene>
    <name evidence="1" type="ORF">SBAD_LOCUS52</name>
</gene>
<accession>A0A183I8V9</accession>
<dbReference type="Proteomes" id="UP000270296">
    <property type="component" value="Unassembled WGS sequence"/>
</dbReference>
<evidence type="ECO:0000313" key="2">
    <source>
        <dbReference type="Proteomes" id="UP000270296"/>
    </source>
</evidence>
<reference evidence="1 2" key="2">
    <citation type="submission" date="2018-11" db="EMBL/GenBank/DDBJ databases">
        <authorList>
            <consortium name="Pathogen Informatics"/>
        </authorList>
    </citation>
    <scope>NUCLEOTIDE SEQUENCE [LARGE SCALE GENOMIC DNA]</scope>
</reference>
<proteinExistence type="predicted"/>
<protein>
    <submittedName>
        <fullName evidence="3">Kinesin motor domain-containing protein</fullName>
    </submittedName>
</protein>
<sequence length="99" mass="11452">MFLSRSTQMLTLMRPTCSRIVIVRNRQKGIVVEPKDLGRFQRSIEKSFMKLAQRRFGLKSHVIDLLSSGEFDSAYEDLNVDILKVIFSHCQPSSFLFIV</sequence>
<dbReference type="AlphaFoldDB" id="A0A183I8V9"/>
<dbReference type="EMBL" id="UZAM01000058">
    <property type="protein sequence ID" value="VDO79030.1"/>
    <property type="molecule type" value="Genomic_DNA"/>
</dbReference>
<keyword evidence="2" id="KW-1185">Reference proteome</keyword>